<feature type="transmembrane region" description="Helical" evidence="1">
    <location>
        <begin position="372"/>
        <end position="389"/>
    </location>
</feature>
<evidence type="ECO:0000256" key="1">
    <source>
        <dbReference type="SAM" id="Phobius"/>
    </source>
</evidence>
<dbReference type="SMART" id="SM00703">
    <property type="entry name" value="NRF"/>
    <property type="match status" value="1"/>
</dbReference>
<keyword evidence="1" id="KW-0812">Transmembrane</keyword>
<feature type="transmembrane region" description="Helical" evidence="1">
    <location>
        <begin position="534"/>
        <end position="558"/>
    </location>
</feature>
<evidence type="ECO:0000256" key="2">
    <source>
        <dbReference type="SAM" id="SignalP"/>
    </source>
</evidence>
<dbReference type="Proteomes" id="UP001378592">
    <property type="component" value="Unassembled WGS sequence"/>
</dbReference>
<comment type="caution">
    <text evidence="4">The sequence shown here is derived from an EMBL/GenBank/DDBJ whole genome shotgun (WGS) entry which is preliminary data.</text>
</comment>
<dbReference type="Pfam" id="PF01757">
    <property type="entry name" value="Acyl_transf_3"/>
    <property type="match status" value="1"/>
</dbReference>
<feature type="transmembrane region" description="Helical" evidence="1">
    <location>
        <begin position="222"/>
        <end position="241"/>
    </location>
</feature>
<dbReference type="EMBL" id="JAZDUA010000063">
    <property type="protein sequence ID" value="KAK7870157.1"/>
    <property type="molecule type" value="Genomic_DNA"/>
</dbReference>
<dbReference type="InterPro" id="IPR052728">
    <property type="entry name" value="O2_lipid_transport_reg"/>
</dbReference>
<feature type="transmembrane region" description="Helical" evidence="1">
    <location>
        <begin position="578"/>
        <end position="598"/>
    </location>
</feature>
<keyword evidence="5" id="KW-1185">Reference proteome</keyword>
<dbReference type="InterPro" id="IPR006621">
    <property type="entry name" value="Nose-resist-to-fluoxetine_N"/>
</dbReference>
<proteinExistence type="predicted"/>
<reference evidence="4 5" key="1">
    <citation type="submission" date="2024-03" db="EMBL/GenBank/DDBJ databases">
        <title>The genome assembly and annotation of the cricket Gryllus longicercus Weissman &amp; Gray.</title>
        <authorList>
            <person name="Szrajer S."/>
            <person name="Gray D."/>
            <person name="Ylla G."/>
        </authorList>
    </citation>
    <scope>NUCLEOTIDE SEQUENCE [LARGE SCALE GENOMIC DNA]</scope>
    <source>
        <strain evidence="4">DAG 2021-001</strain>
        <tissue evidence="4">Whole body minus gut</tissue>
    </source>
</reference>
<feature type="chain" id="PRO_5042913499" description="Nose resistant-to-fluoxetine protein N-terminal domain-containing protein" evidence="2">
    <location>
        <begin position="20"/>
        <end position="699"/>
    </location>
</feature>
<accession>A0AAN9VYI8</accession>
<dbReference type="PANTHER" id="PTHR11161:SF0">
    <property type="entry name" value="O-ACYLTRANSFERASE LIKE PROTEIN"/>
    <property type="match status" value="1"/>
</dbReference>
<sequence>MDTRPLWLLLAALLAKSNGEEAGPAFVISPGLSTLKEVLKEVPGAECRRQVAVVLEGVRNLTDWALQMADATAKVPSGLLRGNLRALGDMDECVAVEAQVHNTTLHGKYCLASFHMDSDSVPIARLLDIATAGRRHLEFRHRQIDAGNGVLLPSPGLVPELSRGEWGVCVPAACSAADVEAALRGLARRLLPSTGLSLDVRVPPLACRTRSGPARPLRAPHYAFAFIIGLFVVLSVTGTFWDSYNADEAADEQRWYRVVLRAFSLRVGWQRLTSERTVELGCIAGIRALSSLFTVFAHESLYFPQEPSINKTKIVHGTQMIIYTPVITGIIVVDTFFTMSGTLYSYILGNSVINGSFSYTATLLYRFLRLSPVYFLQIWFYATFLEYLGDGPNWGNFINYNVEMCRAHWIWNVLYINNYANHLGLCLQPSWFLAADMQFVVVAPLLVLPLFRWRRGRQLVMVLIALSVVTTGVTVAFLRIPGIYRVFDTDRQITLYLLYTHAKTHMHASPYFVGLYLGYLLHTTQEKRISLSKVFLALGWTITALMFLANSVGPYYMLQESYTYHILDSAAYPAVGRLLWAIGISWIIFTCHTGYGGLLNRLLNCYALRVLSRLSYTLNLTHFILLMHNGGRRRTPVWIDDFSWIQIFIADYMLSIAISFVIYLLIDSPINLIIKSLLMRGVLEKMKRFTPVPNENKNK</sequence>
<feature type="signal peptide" evidence="2">
    <location>
        <begin position="1"/>
        <end position="19"/>
    </location>
</feature>
<feature type="transmembrane region" description="Helical" evidence="1">
    <location>
        <begin position="642"/>
        <end position="666"/>
    </location>
</feature>
<feature type="transmembrane region" description="Helical" evidence="1">
    <location>
        <begin position="610"/>
        <end position="630"/>
    </location>
</feature>
<organism evidence="4 5">
    <name type="scientific">Gryllus longicercus</name>
    <dbReference type="NCBI Taxonomy" id="2509291"/>
    <lineage>
        <taxon>Eukaryota</taxon>
        <taxon>Metazoa</taxon>
        <taxon>Ecdysozoa</taxon>
        <taxon>Arthropoda</taxon>
        <taxon>Hexapoda</taxon>
        <taxon>Insecta</taxon>
        <taxon>Pterygota</taxon>
        <taxon>Neoptera</taxon>
        <taxon>Polyneoptera</taxon>
        <taxon>Orthoptera</taxon>
        <taxon>Ensifera</taxon>
        <taxon>Gryllidea</taxon>
        <taxon>Grylloidea</taxon>
        <taxon>Gryllidae</taxon>
        <taxon>Gryllinae</taxon>
        <taxon>Gryllus</taxon>
    </lineage>
</organism>
<feature type="domain" description="Nose resistant-to-fluoxetine protein N-terminal" evidence="3">
    <location>
        <begin position="44"/>
        <end position="202"/>
    </location>
</feature>
<evidence type="ECO:0000313" key="5">
    <source>
        <dbReference type="Proteomes" id="UP001378592"/>
    </source>
</evidence>
<feature type="transmembrane region" description="Helical" evidence="1">
    <location>
        <begin position="431"/>
        <end position="451"/>
    </location>
</feature>
<feature type="transmembrane region" description="Helical" evidence="1">
    <location>
        <begin position="504"/>
        <end position="522"/>
    </location>
</feature>
<dbReference type="PANTHER" id="PTHR11161">
    <property type="entry name" value="O-ACYLTRANSFERASE"/>
    <property type="match status" value="1"/>
</dbReference>
<feature type="transmembrane region" description="Helical" evidence="1">
    <location>
        <begin position="320"/>
        <end position="337"/>
    </location>
</feature>
<feature type="transmembrane region" description="Helical" evidence="1">
    <location>
        <begin position="463"/>
        <end position="484"/>
    </location>
</feature>
<evidence type="ECO:0000313" key="4">
    <source>
        <dbReference type="EMBL" id="KAK7870157.1"/>
    </source>
</evidence>
<name>A0AAN9VYI8_9ORTH</name>
<dbReference type="AlphaFoldDB" id="A0AAN9VYI8"/>
<protein>
    <recommendedName>
        <fullName evidence="3">Nose resistant-to-fluoxetine protein N-terminal domain-containing protein</fullName>
    </recommendedName>
</protein>
<gene>
    <name evidence="4" type="ORF">R5R35_012719</name>
</gene>
<dbReference type="GO" id="GO:0016747">
    <property type="term" value="F:acyltransferase activity, transferring groups other than amino-acyl groups"/>
    <property type="evidence" value="ECO:0007669"/>
    <property type="project" value="InterPro"/>
</dbReference>
<dbReference type="Pfam" id="PF20146">
    <property type="entry name" value="NRF"/>
    <property type="match status" value="1"/>
</dbReference>
<keyword evidence="1" id="KW-1133">Transmembrane helix</keyword>
<keyword evidence="2" id="KW-0732">Signal</keyword>
<dbReference type="InterPro" id="IPR002656">
    <property type="entry name" value="Acyl_transf_3_dom"/>
</dbReference>
<keyword evidence="1" id="KW-0472">Membrane</keyword>
<evidence type="ECO:0000259" key="3">
    <source>
        <dbReference type="SMART" id="SM00703"/>
    </source>
</evidence>